<comment type="caution">
    <text evidence="1">The sequence shown here is derived from an EMBL/GenBank/DDBJ whole genome shotgun (WGS) entry which is preliminary data.</text>
</comment>
<keyword evidence="2" id="KW-1185">Reference proteome</keyword>
<name>A0A6N7XTD0_9ACTN</name>
<gene>
    <name evidence="1" type="ORF">FYJ68_09670</name>
</gene>
<sequence>MDNKFFSDEDPYFQVCDRLDAGEKPEAVYAWAQKQRGKAKDEVLRDEWDEALRYIREENPGLQVS</sequence>
<evidence type="ECO:0000313" key="2">
    <source>
        <dbReference type="Proteomes" id="UP000469325"/>
    </source>
</evidence>
<organism evidence="1 2">
    <name type="scientific">Olsenella porci</name>
    <dbReference type="NCBI Taxonomy" id="2652279"/>
    <lineage>
        <taxon>Bacteria</taxon>
        <taxon>Bacillati</taxon>
        <taxon>Actinomycetota</taxon>
        <taxon>Coriobacteriia</taxon>
        <taxon>Coriobacteriales</taxon>
        <taxon>Atopobiaceae</taxon>
        <taxon>Olsenella</taxon>
    </lineage>
</organism>
<accession>A0A6N7XTD0</accession>
<dbReference type="RefSeq" id="WP_154436081.1">
    <property type="nucleotide sequence ID" value="NZ_VUNC01000009.1"/>
</dbReference>
<dbReference type="Proteomes" id="UP000469325">
    <property type="component" value="Unassembled WGS sequence"/>
</dbReference>
<protein>
    <submittedName>
        <fullName evidence="1">Uncharacterized protein</fullName>
    </submittedName>
</protein>
<dbReference type="EMBL" id="VUNC01000009">
    <property type="protein sequence ID" value="MST73365.1"/>
    <property type="molecule type" value="Genomic_DNA"/>
</dbReference>
<evidence type="ECO:0000313" key="1">
    <source>
        <dbReference type="EMBL" id="MST73365.1"/>
    </source>
</evidence>
<proteinExistence type="predicted"/>
<reference evidence="1 2" key="1">
    <citation type="submission" date="2019-08" db="EMBL/GenBank/DDBJ databases">
        <title>In-depth cultivation of the pig gut microbiome towards novel bacterial diversity and tailored functional studies.</title>
        <authorList>
            <person name="Wylensek D."/>
            <person name="Hitch T.C.A."/>
            <person name="Clavel T."/>
        </authorList>
    </citation>
    <scope>NUCLEOTIDE SEQUENCE [LARGE SCALE GENOMIC DNA]</scope>
    <source>
        <strain evidence="1 2">CA-Schmier-601-WT-1</strain>
    </source>
</reference>
<dbReference type="AlphaFoldDB" id="A0A6N7XTD0"/>